<keyword evidence="2" id="KW-1185">Reference proteome</keyword>
<protein>
    <submittedName>
        <fullName evidence="1">Uncharacterized protein</fullName>
    </submittedName>
</protein>
<dbReference type="AlphaFoldDB" id="L8WW19"/>
<proteinExistence type="predicted"/>
<organism evidence="1 2">
    <name type="scientific">Thanatephorus cucumeris (strain AG1-IA)</name>
    <name type="common">Rice sheath blight fungus</name>
    <name type="synonym">Rhizoctonia solani</name>
    <dbReference type="NCBI Taxonomy" id="983506"/>
    <lineage>
        <taxon>Eukaryota</taxon>
        <taxon>Fungi</taxon>
        <taxon>Dikarya</taxon>
        <taxon>Basidiomycota</taxon>
        <taxon>Agaricomycotina</taxon>
        <taxon>Agaricomycetes</taxon>
        <taxon>Cantharellales</taxon>
        <taxon>Ceratobasidiaceae</taxon>
        <taxon>Rhizoctonia</taxon>
        <taxon>Rhizoctonia solani AG-1</taxon>
    </lineage>
</organism>
<gene>
    <name evidence="1" type="ORF">AG1IA_03792</name>
</gene>
<evidence type="ECO:0000313" key="1">
    <source>
        <dbReference type="EMBL" id="ELU42180.1"/>
    </source>
</evidence>
<evidence type="ECO:0000313" key="2">
    <source>
        <dbReference type="Proteomes" id="UP000011668"/>
    </source>
</evidence>
<accession>L8WW19</accession>
<sequence length="51" mass="5101">MVSEVMALTGTTVPGGRTKACVDIEGASRGLCVGMDSNAPASFGRGENTPT</sequence>
<comment type="caution">
    <text evidence="1">The sequence shown here is derived from an EMBL/GenBank/DDBJ whole genome shotgun (WGS) entry which is preliminary data.</text>
</comment>
<dbReference type="HOGENOM" id="CLU_3108086_0_0_1"/>
<dbReference type="EMBL" id="AFRT01000907">
    <property type="protein sequence ID" value="ELU42180.1"/>
    <property type="molecule type" value="Genomic_DNA"/>
</dbReference>
<reference evidence="1 2" key="1">
    <citation type="journal article" date="2013" name="Nat. Commun.">
        <title>The evolution and pathogenic mechanisms of the rice sheath blight pathogen.</title>
        <authorList>
            <person name="Zheng A."/>
            <person name="Lin R."/>
            <person name="Xu L."/>
            <person name="Qin P."/>
            <person name="Tang C."/>
            <person name="Ai P."/>
            <person name="Zhang D."/>
            <person name="Liu Y."/>
            <person name="Sun Z."/>
            <person name="Feng H."/>
            <person name="Wang Y."/>
            <person name="Chen Y."/>
            <person name="Liang X."/>
            <person name="Fu R."/>
            <person name="Li Q."/>
            <person name="Zhang J."/>
            <person name="Yu X."/>
            <person name="Xie Z."/>
            <person name="Ding L."/>
            <person name="Guan P."/>
            <person name="Tang J."/>
            <person name="Liang Y."/>
            <person name="Wang S."/>
            <person name="Deng Q."/>
            <person name="Li S."/>
            <person name="Zhu J."/>
            <person name="Wang L."/>
            <person name="Liu H."/>
            <person name="Li P."/>
        </authorList>
    </citation>
    <scope>NUCLEOTIDE SEQUENCE [LARGE SCALE GENOMIC DNA]</scope>
    <source>
        <strain evidence="2">AG-1 IA</strain>
    </source>
</reference>
<dbReference type="Proteomes" id="UP000011668">
    <property type="component" value="Unassembled WGS sequence"/>
</dbReference>
<name>L8WW19_THACA</name>